<feature type="region of interest" description="Disordered" evidence="1">
    <location>
        <begin position="35"/>
        <end position="59"/>
    </location>
</feature>
<dbReference type="Proteomes" id="UP000663844">
    <property type="component" value="Unassembled WGS sequence"/>
</dbReference>
<reference evidence="2" key="1">
    <citation type="submission" date="2021-02" db="EMBL/GenBank/DDBJ databases">
        <authorList>
            <person name="Nowell W R."/>
        </authorList>
    </citation>
    <scope>NUCLEOTIDE SEQUENCE</scope>
</reference>
<feature type="non-terminal residue" evidence="2">
    <location>
        <position position="1"/>
    </location>
</feature>
<name>A0A820I5Y3_9BILA</name>
<evidence type="ECO:0000256" key="1">
    <source>
        <dbReference type="SAM" id="MobiDB-lite"/>
    </source>
</evidence>
<protein>
    <submittedName>
        <fullName evidence="2">Uncharacterized protein</fullName>
    </submittedName>
</protein>
<feature type="compositionally biased region" description="Polar residues" evidence="1">
    <location>
        <begin position="36"/>
        <end position="59"/>
    </location>
</feature>
<evidence type="ECO:0000313" key="2">
    <source>
        <dbReference type="EMBL" id="CAF4303629.1"/>
    </source>
</evidence>
<proteinExistence type="predicted"/>
<sequence length="71" mass="7535">SFAKTQQPLSSASSNESLNDSLALLSTASTDLVQSRPVSLQNSTNQQTRSINQTARSSTMSVAFIDTSTLI</sequence>
<organism evidence="2 3">
    <name type="scientific">Adineta steineri</name>
    <dbReference type="NCBI Taxonomy" id="433720"/>
    <lineage>
        <taxon>Eukaryota</taxon>
        <taxon>Metazoa</taxon>
        <taxon>Spiralia</taxon>
        <taxon>Gnathifera</taxon>
        <taxon>Rotifera</taxon>
        <taxon>Eurotatoria</taxon>
        <taxon>Bdelloidea</taxon>
        <taxon>Adinetida</taxon>
        <taxon>Adinetidae</taxon>
        <taxon>Adineta</taxon>
    </lineage>
</organism>
<gene>
    <name evidence="2" type="ORF">OXD698_LOCUS46235</name>
</gene>
<dbReference type="AlphaFoldDB" id="A0A820I5Y3"/>
<dbReference type="EMBL" id="CAJOAZ010016336">
    <property type="protein sequence ID" value="CAF4303629.1"/>
    <property type="molecule type" value="Genomic_DNA"/>
</dbReference>
<accession>A0A820I5Y3</accession>
<comment type="caution">
    <text evidence="2">The sequence shown here is derived from an EMBL/GenBank/DDBJ whole genome shotgun (WGS) entry which is preliminary data.</text>
</comment>
<evidence type="ECO:0000313" key="3">
    <source>
        <dbReference type="Proteomes" id="UP000663844"/>
    </source>
</evidence>